<protein>
    <submittedName>
        <fullName evidence="1">Uncharacterized protein</fullName>
    </submittedName>
</protein>
<gene>
    <name evidence="1" type="ORF">CEXT_685551</name>
</gene>
<keyword evidence="2" id="KW-1185">Reference proteome</keyword>
<dbReference type="EMBL" id="BPLR01010695">
    <property type="protein sequence ID" value="GIY41100.1"/>
    <property type="molecule type" value="Genomic_DNA"/>
</dbReference>
<comment type="caution">
    <text evidence="1">The sequence shown here is derived from an EMBL/GenBank/DDBJ whole genome shotgun (WGS) entry which is preliminary data.</text>
</comment>
<dbReference type="AlphaFoldDB" id="A0AAV4T4B5"/>
<organism evidence="1 2">
    <name type="scientific">Caerostris extrusa</name>
    <name type="common">Bark spider</name>
    <name type="synonym">Caerostris bankana</name>
    <dbReference type="NCBI Taxonomy" id="172846"/>
    <lineage>
        <taxon>Eukaryota</taxon>
        <taxon>Metazoa</taxon>
        <taxon>Ecdysozoa</taxon>
        <taxon>Arthropoda</taxon>
        <taxon>Chelicerata</taxon>
        <taxon>Arachnida</taxon>
        <taxon>Araneae</taxon>
        <taxon>Araneomorphae</taxon>
        <taxon>Entelegynae</taxon>
        <taxon>Araneoidea</taxon>
        <taxon>Araneidae</taxon>
        <taxon>Caerostris</taxon>
    </lineage>
</organism>
<reference evidence="1 2" key="1">
    <citation type="submission" date="2021-06" db="EMBL/GenBank/DDBJ databases">
        <title>Caerostris extrusa draft genome.</title>
        <authorList>
            <person name="Kono N."/>
            <person name="Arakawa K."/>
        </authorList>
    </citation>
    <scope>NUCLEOTIDE SEQUENCE [LARGE SCALE GENOMIC DNA]</scope>
</reference>
<evidence type="ECO:0000313" key="2">
    <source>
        <dbReference type="Proteomes" id="UP001054945"/>
    </source>
</evidence>
<proteinExistence type="predicted"/>
<sequence>MICKKAELIHADFFEKRLEQTQKAKCSKLAMVGLIIFRTVRHGEEASADTDAANDLVTEFVSIEEQIKVQTATDQIIRDMISELNSRTIKMADAQERCLAKGFNPDQFEELDIWQINQSRTKVTFI</sequence>
<evidence type="ECO:0000313" key="1">
    <source>
        <dbReference type="EMBL" id="GIY41100.1"/>
    </source>
</evidence>
<name>A0AAV4T4B5_CAEEX</name>
<accession>A0AAV4T4B5</accession>
<dbReference type="Proteomes" id="UP001054945">
    <property type="component" value="Unassembled WGS sequence"/>
</dbReference>